<comment type="caution">
    <text evidence="2">The sequence shown here is derived from an EMBL/GenBank/DDBJ whole genome shotgun (WGS) entry which is preliminary data.</text>
</comment>
<feature type="compositionally biased region" description="Basic and acidic residues" evidence="1">
    <location>
        <begin position="36"/>
        <end position="46"/>
    </location>
</feature>
<accession>A0AA88Y0P7</accession>
<evidence type="ECO:0008006" key="4">
    <source>
        <dbReference type="Google" id="ProtNLM"/>
    </source>
</evidence>
<sequence>MLILRWQTEFSGDALAEPEKRMFAPRSGILGKHGRREQWYADDHVNGHSKSNGIMSNGINGSDGENEGKSETSSLSSLSNGNSRSLPPVPKEERPPPLPTQPPRTDKLPPRIKVSKPPSAPKFIPEKEIVIPNDGNLSSFATDDMCTFFKHMGIEDRIVNFLQKKSLDGKKFSKLKDNDLETIGISNPVIIHFRDKSRGSPKKKVPFML</sequence>
<evidence type="ECO:0000313" key="2">
    <source>
        <dbReference type="EMBL" id="KAK3090529.1"/>
    </source>
</evidence>
<feature type="region of interest" description="Disordered" evidence="1">
    <location>
        <begin position="15"/>
        <end position="121"/>
    </location>
</feature>
<proteinExistence type="predicted"/>
<dbReference type="AlphaFoldDB" id="A0AA88Y0P7"/>
<organism evidence="2 3">
    <name type="scientific">Pinctada imbricata</name>
    <name type="common">Atlantic pearl-oyster</name>
    <name type="synonym">Pinctada martensii</name>
    <dbReference type="NCBI Taxonomy" id="66713"/>
    <lineage>
        <taxon>Eukaryota</taxon>
        <taxon>Metazoa</taxon>
        <taxon>Spiralia</taxon>
        <taxon>Lophotrochozoa</taxon>
        <taxon>Mollusca</taxon>
        <taxon>Bivalvia</taxon>
        <taxon>Autobranchia</taxon>
        <taxon>Pteriomorphia</taxon>
        <taxon>Pterioida</taxon>
        <taxon>Pterioidea</taxon>
        <taxon>Pteriidae</taxon>
        <taxon>Pinctada</taxon>
    </lineage>
</organism>
<dbReference type="SUPFAM" id="SSF47769">
    <property type="entry name" value="SAM/Pointed domain"/>
    <property type="match status" value="1"/>
</dbReference>
<reference evidence="2" key="1">
    <citation type="submission" date="2019-08" db="EMBL/GenBank/DDBJ databases">
        <title>The improved chromosome-level genome for the pearl oyster Pinctada fucata martensii using PacBio sequencing and Hi-C.</title>
        <authorList>
            <person name="Zheng Z."/>
        </authorList>
    </citation>
    <scope>NUCLEOTIDE SEQUENCE</scope>
    <source>
        <strain evidence="2">ZZ-2019</strain>
        <tissue evidence="2">Adductor muscle</tissue>
    </source>
</reference>
<gene>
    <name evidence="2" type="ORF">FSP39_012514</name>
</gene>
<dbReference type="InterPro" id="IPR013761">
    <property type="entry name" value="SAM/pointed_sf"/>
</dbReference>
<feature type="compositionally biased region" description="Low complexity" evidence="1">
    <location>
        <begin position="73"/>
        <end position="86"/>
    </location>
</feature>
<evidence type="ECO:0000313" key="3">
    <source>
        <dbReference type="Proteomes" id="UP001186944"/>
    </source>
</evidence>
<dbReference type="Proteomes" id="UP001186944">
    <property type="component" value="Unassembled WGS sequence"/>
</dbReference>
<keyword evidence="3" id="KW-1185">Reference proteome</keyword>
<evidence type="ECO:0000256" key="1">
    <source>
        <dbReference type="SAM" id="MobiDB-lite"/>
    </source>
</evidence>
<dbReference type="EMBL" id="VSWD01000010">
    <property type="protein sequence ID" value="KAK3090529.1"/>
    <property type="molecule type" value="Genomic_DNA"/>
</dbReference>
<name>A0AA88Y0P7_PINIB</name>
<protein>
    <recommendedName>
        <fullName evidence="4">SAM domain-containing protein</fullName>
    </recommendedName>
</protein>
<feature type="compositionally biased region" description="Polar residues" evidence="1">
    <location>
        <begin position="48"/>
        <end position="60"/>
    </location>
</feature>